<evidence type="ECO:0000313" key="1">
    <source>
        <dbReference type="EMBL" id="GBH33346.1"/>
    </source>
</evidence>
<dbReference type="Proteomes" id="UP000245829">
    <property type="component" value="Unassembled WGS sequence"/>
</dbReference>
<evidence type="ECO:0000313" key="2">
    <source>
        <dbReference type="Proteomes" id="UP000245829"/>
    </source>
</evidence>
<dbReference type="EMBL" id="BGKI01000001">
    <property type="protein sequence ID" value="GBH33346.1"/>
    <property type="molecule type" value="Genomic_DNA"/>
</dbReference>
<proteinExistence type="predicted"/>
<accession>A0A2S2KNX8</accession>
<organism evidence="1 2">
    <name type="scientific">Nitrosopumilus zosterae</name>
    <dbReference type="NCBI Taxonomy" id="718286"/>
    <lineage>
        <taxon>Archaea</taxon>
        <taxon>Nitrososphaerota</taxon>
        <taxon>Nitrososphaeria</taxon>
        <taxon>Nitrosopumilales</taxon>
        <taxon>Nitrosopumilaceae</taxon>
        <taxon>Nitrosopumilus</taxon>
    </lineage>
</organism>
<reference evidence="1 2" key="1">
    <citation type="submission" date="2018-05" db="EMBL/GenBank/DDBJ databases">
        <title>genome sequencing of Nitrosopumilus sp. NM25.</title>
        <authorList>
            <person name="Mori K."/>
            <person name="Nakagawa T."/>
        </authorList>
    </citation>
    <scope>NUCLEOTIDE SEQUENCE [LARGE SCALE GENOMIC DNA]</scope>
    <source>
        <strain evidence="1 2">NM25</strain>
    </source>
</reference>
<name>A0A2S2KNX8_9ARCH</name>
<protein>
    <submittedName>
        <fullName evidence="1">Uncharacterized protein</fullName>
    </submittedName>
</protein>
<gene>
    <name evidence="1" type="ORF">NZNM25_01370</name>
</gene>
<dbReference type="RefSeq" id="WP_109876008.1">
    <property type="nucleotide sequence ID" value="NZ_AP026695.1"/>
</dbReference>
<keyword evidence="2" id="KW-1185">Reference proteome</keyword>
<sequence length="104" mass="11107">MTTITVVFAILAVALTTTIGITPAFADFQDYIWSRSAGDGHLGFLNCSGDNCDLKLKTTSGVQIHSQSTINSEVDSVVTEFDSVGKKMSIDRVTTADSIFVNPT</sequence>
<dbReference type="GeneID" id="76209466"/>
<comment type="caution">
    <text evidence="1">The sequence shown here is derived from an EMBL/GenBank/DDBJ whole genome shotgun (WGS) entry which is preliminary data.</text>
</comment>
<dbReference type="AlphaFoldDB" id="A0A2S2KNX8"/>